<protein>
    <submittedName>
        <fullName evidence="2">Uncharacterized protein</fullName>
    </submittedName>
</protein>
<reference evidence="2 3" key="1">
    <citation type="submission" date="2024-10" db="EMBL/GenBank/DDBJ databases">
        <authorList>
            <person name="Kim D."/>
        </authorList>
    </citation>
    <scope>NUCLEOTIDE SEQUENCE [LARGE SCALE GENOMIC DNA]</scope>
    <source>
        <strain evidence="2">Taebaek</strain>
    </source>
</reference>
<dbReference type="Proteomes" id="UP001620645">
    <property type="component" value="Unassembled WGS sequence"/>
</dbReference>
<proteinExistence type="predicted"/>
<evidence type="ECO:0000313" key="2">
    <source>
        <dbReference type="EMBL" id="KAL3102702.1"/>
    </source>
</evidence>
<name>A0ABD2KIU3_HETSC</name>
<evidence type="ECO:0000256" key="1">
    <source>
        <dbReference type="SAM" id="Phobius"/>
    </source>
</evidence>
<keyword evidence="1" id="KW-1133">Transmembrane helix</keyword>
<gene>
    <name evidence="2" type="ORF">niasHS_001264</name>
</gene>
<evidence type="ECO:0000313" key="3">
    <source>
        <dbReference type="Proteomes" id="UP001620645"/>
    </source>
</evidence>
<dbReference type="EMBL" id="JBICCN010000019">
    <property type="protein sequence ID" value="KAL3102702.1"/>
    <property type="molecule type" value="Genomic_DNA"/>
</dbReference>
<accession>A0ABD2KIU3</accession>
<keyword evidence="1" id="KW-0812">Transmembrane</keyword>
<organism evidence="2 3">
    <name type="scientific">Heterodera schachtii</name>
    <name type="common">Sugarbeet cyst nematode worm</name>
    <name type="synonym">Tylenchus schachtii</name>
    <dbReference type="NCBI Taxonomy" id="97005"/>
    <lineage>
        <taxon>Eukaryota</taxon>
        <taxon>Metazoa</taxon>
        <taxon>Ecdysozoa</taxon>
        <taxon>Nematoda</taxon>
        <taxon>Chromadorea</taxon>
        <taxon>Rhabditida</taxon>
        <taxon>Tylenchina</taxon>
        <taxon>Tylenchomorpha</taxon>
        <taxon>Tylenchoidea</taxon>
        <taxon>Heteroderidae</taxon>
        <taxon>Heteroderinae</taxon>
        <taxon>Heterodera</taxon>
    </lineage>
</organism>
<keyword evidence="1" id="KW-0472">Membrane</keyword>
<dbReference type="AlphaFoldDB" id="A0ABD2KIU3"/>
<sequence>MRKMLRSVFLLLVVVLIGWLITSAARNLITDFVQLVTPLIVNYFVIDPTAQTRIGTNILYVAIGLLTCVPILASASGAPILLLNSSEYRNAYKKLFMCKSTASSSAAVGPLFAN</sequence>
<feature type="transmembrane region" description="Helical" evidence="1">
    <location>
        <begin position="58"/>
        <end position="83"/>
    </location>
</feature>
<comment type="caution">
    <text evidence="2">The sequence shown here is derived from an EMBL/GenBank/DDBJ whole genome shotgun (WGS) entry which is preliminary data.</text>
</comment>
<keyword evidence="3" id="KW-1185">Reference proteome</keyword>